<evidence type="ECO:0000313" key="2">
    <source>
        <dbReference type="EMBL" id="MFC0425114.1"/>
    </source>
</evidence>
<comment type="caution">
    <text evidence="2">The sequence shown here is derived from an EMBL/GenBank/DDBJ whole genome shotgun (WGS) entry which is preliminary data.</text>
</comment>
<keyword evidence="3" id="KW-1185">Reference proteome</keyword>
<dbReference type="NCBIfam" id="TIGR00278">
    <property type="entry name" value="membrane protein insertion efficiency factor YidD"/>
    <property type="match status" value="1"/>
</dbReference>
<accession>A0ABV6K6K8</accession>
<dbReference type="SMART" id="SM01234">
    <property type="entry name" value="Haemolytic"/>
    <property type="match status" value="1"/>
</dbReference>
<evidence type="ECO:0000256" key="1">
    <source>
        <dbReference type="HAMAP-Rule" id="MF_00386"/>
    </source>
</evidence>
<evidence type="ECO:0000313" key="3">
    <source>
        <dbReference type="Proteomes" id="UP001589855"/>
    </source>
</evidence>
<name>A0ABV6K6K8_9LACO</name>
<sequence length="90" mass="10425">MKRLLIGFIHFYQRAFSAFSPAHCRYQPTCSNYALEAIQRFGWGKGALMGLARVLRCQPLVKGGLDPVPEKFTLRRNPLFREDKARVKKR</sequence>
<dbReference type="RefSeq" id="WP_137644047.1">
    <property type="nucleotide sequence ID" value="NZ_BAABRM010000002.1"/>
</dbReference>
<dbReference type="HAMAP" id="MF_00386">
    <property type="entry name" value="UPF0161_YidD"/>
    <property type="match status" value="1"/>
</dbReference>
<protein>
    <recommendedName>
        <fullName evidence="1">Putative membrane protein insertion efficiency factor</fullName>
    </recommendedName>
</protein>
<dbReference type="InterPro" id="IPR002696">
    <property type="entry name" value="Membr_insert_effic_factor_YidD"/>
</dbReference>
<proteinExistence type="inferred from homology"/>
<keyword evidence="1" id="KW-0472">Membrane</keyword>
<dbReference type="Pfam" id="PF01809">
    <property type="entry name" value="YidD"/>
    <property type="match status" value="1"/>
</dbReference>
<dbReference type="EMBL" id="JBHLUK010000077">
    <property type="protein sequence ID" value="MFC0425114.1"/>
    <property type="molecule type" value="Genomic_DNA"/>
</dbReference>
<dbReference type="Proteomes" id="UP001589855">
    <property type="component" value="Unassembled WGS sequence"/>
</dbReference>
<dbReference type="PANTHER" id="PTHR33383:SF1">
    <property type="entry name" value="MEMBRANE PROTEIN INSERTION EFFICIENCY FACTOR-RELATED"/>
    <property type="match status" value="1"/>
</dbReference>
<gene>
    <name evidence="2" type="primary">yidD</name>
    <name evidence="2" type="ORF">ACFFGS_13340</name>
</gene>
<organism evidence="2 3">
    <name type="scientific">Lactiplantibacillus plajomi</name>
    <dbReference type="NCBI Taxonomy" id="1457217"/>
    <lineage>
        <taxon>Bacteria</taxon>
        <taxon>Bacillati</taxon>
        <taxon>Bacillota</taxon>
        <taxon>Bacilli</taxon>
        <taxon>Lactobacillales</taxon>
        <taxon>Lactobacillaceae</taxon>
        <taxon>Lactiplantibacillus</taxon>
    </lineage>
</organism>
<comment type="similarity">
    <text evidence="1">Belongs to the UPF0161 family.</text>
</comment>
<comment type="function">
    <text evidence="1">Could be involved in insertion of integral membrane proteins into the membrane.</text>
</comment>
<reference evidence="2 3" key="1">
    <citation type="submission" date="2024-09" db="EMBL/GenBank/DDBJ databases">
        <authorList>
            <person name="Sun Q."/>
            <person name="Mori K."/>
        </authorList>
    </citation>
    <scope>NUCLEOTIDE SEQUENCE [LARGE SCALE GENOMIC DNA]</scope>
    <source>
        <strain evidence="2 3">TBRC 4575</strain>
    </source>
</reference>
<keyword evidence="1" id="KW-1003">Cell membrane</keyword>
<comment type="subcellular location">
    <subcellularLocation>
        <location evidence="1">Cell membrane</location>
        <topology evidence="1">Peripheral membrane protein</topology>
        <orientation evidence="1">Cytoplasmic side</orientation>
    </subcellularLocation>
</comment>
<dbReference type="PANTHER" id="PTHR33383">
    <property type="entry name" value="MEMBRANE PROTEIN INSERTION EFFICIENCY FACTOR-RELATED"/>
    <property type="match status" value="1"/>
</dbReference>